<dbReference type="EMBL" id="JAUSUT010000001">
    <property type="protein sequence ID" value="MDQ0381437.1"/>
    <property type="molecule type" value="Genomic_DNA"/>
</dbReference>
<dbReference type="Proteomes" id="UP001229651">
    <property type="component" value="Unassembled WGS sequence"/>
</dbReference>
<reference evidence="2 3" key="1">
    <citation type="submission" date="2023-07" db="EMBL/GenBank/DDBJ databases">
        <title>Sequencing the genomes of 1000 actinobacteria strains.</title>
        <authorList>
            <person name="Klenk H.-P."/>
        </authorList>
    </citation>
    <scope>NUCLEOTIDE SEQUENCE [LARGE SCALE GENOMIC DNA]</scope>
    <source>
        <strain evidence="2 3">DSM 45805</strain>
    </source>
</reference>
<gene>
    <name evidence="2" type="ORF">FB470_005431</name>
</gene>
<name>A0ABU0F1I1_9PSEU</name>
<dbReference type="RefSeq" id="WP_306996100.1">
    <property type="nucleotide sequence ID" value="NZ_JAUSUT010000001.1"/>
</dbReference>
<feature type="region of interest" description="Disordered" evidence="1">
    <location>
        <begin position="58"/>
        <end position="87"/>
    </location>
</feature>
<evidence type="ECO:0000256" key="1">
    <source>
        <dbReference type="SAM" id="MobiDB-lite"/>
    </source>
</evidence>
<sequence>MAGADLGILVKCADVLERPKTIDIVVFDKTVTMTLGRVWLTDPVRTAATTRTSCCGTRPVVEGVPNTSSARPSSPARRSGLSACRARRKEGRTVVNAGWDGDVPAFSGPSTP</sequence>
<protein>
    <submittedName>
        <fullName evidence="2">Uncharacterized protein</fullName>
    </submittedName>
</protein>
<comment type="caution">
    <text evidence="2">The sequence shown here is derived from an EMBL/GenBank/DDBJ whole genome shotgun (WGS) entry which is preliminary data.</text>
</comment>
<proteinExistence type="predicted"/>
<evidence type="ECO:0000313" key="3">
    <source>
        <dbReference type="Proteomes" id="UP001229651"/>
    </source>
</evidence>
<feature type="compositionally biased region" description="Low complexity" evidence="1">
    <location>
        <begin position="68"/>
        <end position="79"/>
    </location>
</feature>
<accession>A0ABU0F1I1</accession>
<evidence type="ECO:0000313" key="2">
    <source>
        <dbReference type="EMBL" id="MDQ0381437.1"/>
    </source>
</evidence>
<organism evidence="2 3">
    <name type="scientific">Amycolatopsis thermophila</name>
    <dbReference type="NCBI Taxonomy" id="206084"/>
    <lineage>
        <taxon>Bacteria</taxon>
        <taxon>Bacillati</taxon>
        <taxon>Actinomycetota</taxon>
        <taxon>Actinomycetes</taxon>
        <taxon>Pseudonocardiales</taxon>
        <taxon>Pseudonocardiaceae</taxon>
        <taxon>Amycolatopsis</taxon>
    </lineage>
</organism>
<keyword evidence="3" id="KW-1185">Reference proteome</keyword>